<dbReference type="CDD" id="cd07812">
    <property type="entry name" value="SRPBCC"/>
    <property type="match status" value="1"/>
</dbReference>
<dbReference type="OrthoDB" id="156730at2"/>
<dbReference type="Gene3D" id="3.30.530.20">
    <property type="match status" value="1"/>
</dbReference>
<protein>
    <submittedName>
        <fullName evidence="1">Cyclase</fullName>
    </submittedName>
</protein>
<keyword evidence="2" id="KW-1185">Reference proteome</keyword>
<dbReference type="Proteomes" id="UP000078287">
    <property type="component" value="Unassembled WGS sequence"/>
</dbReference>
<dbReference type="RefSeq" id="WP_066783568.1">
    <property type="nucleotide sequence ID" value="NZ_LWQS01000035.1"/>
</dbReference>
<comment type="caution">
    <text evidence="1">The sequence shown here is derived from an EMBL/GenBank/DDBJ whole genome shotgun (WGS) entry which is preliminary data.</text>
</comment>
<sequence>MIKVGRRCHIEGVTPEQVFTTLSDPGLISQILPRVQKTELLDRDDVARHARLVTYMSMGGLFGTIRCEGDLAWQDNREIVFTVRTPLPVETRWVLNQAVNGTDIQVVMGIDLAPMLGMMASFVPEKTVADMLGADLETALRGVARHTRQSLSARAAA</sequence>
<evidence type="ECO:0000313" key="2">
    <source>
        <dbReference type="Proteomes" id="UP000078287"/>
    </source>
</evidence>
<dbReference type="SUPFAM" id="SSF55961">
    <property type="entry name" value="Bet v1-like"/>
    <property type="match status" value="1"/>
</dbReference>
<gene>
    <name evidence="1" type="ORF">A6A03_09680</name>
</gene>
<organism evidence="1 2">
    <name type="scientific">Chloroflexus islandicus</name>
    <dbReference type="NCBI Taxonomy" id="1707952"/>
    <lineage>
        <taxon>Bacteria</taxon>
        <taxon>Bacillati</taxon>
        <taxon>Chloroflexota</taxon>
        <taxon>Chloroflexia</taxon>
        <taxon>Chloroflexales</taxon>
        <taxon>Chloroflexineae</taxon>
        <taxon>Chloroflexaceae</taxon>
        <taxon>Chloroflexus</taxon>
    </lineage>
</organism>
<dbReference type="InterPro" id="IPR023393">
    <property type="entry name" value="START-like_dom_sf"/>
</dbReference>
<evidence type="ECO:0000313" key="1">
    <source>
        <dbReference type="EMBL" id="OAN47706.1"/>
    </source>
</evidence>
<accession>A0A178MGF9</accession>
<dbReference type="InterPro" id="IPR019587">
    <property type="entry name" value="Polyketide_cyclase/dehydratase"/>
</dbReference>
<dbReference type="Pfam" id="PF10604">
    <property type="entry name" value="Polyketide_cyc2"/>
    <property type="match status" value="1"/>
</dbReference>
<reference evidence="1 2" key="1">
    <citation type="submission" date="2016-04" db="EMBL/GenBank/DDBJ databases">
        <title>Chloroflexus islandicus sp. nov., a thermophilic filamentous anoxygenic phototrophic bacterium from geyser Strokkur (Iceland).</title>
        <authorList>
            <person name="Gaisin V.A."/>
            <person name="Kalashnikov A.M."/>
            <person name="Sukhacheva M.V."/>
            <person name="Grouzdev D.S."/>
            <person name="Ivanov T.M."/>
            <person name="Kuznetsov B."/>
            <person name="Gorlenko V.M."/>
        </authorList>
    </citation>
    <scope>NUCLEOTIDE SEQUENCE [LARGE SCALE GENOMIC DNA]</scope>
    <source>
        <strain evidence="2">isl-2</strain>
    </source>
</reference>
<name>A0A178MGF9_9CHLR</name>
<dbReference type="EMBL" id="LWQS01000035">
    <property type="protein sequence ID" value="OAN47706.1"/>
    <property type="molecule type" value="Genomic_DNA"/>
</dbReference>
<proteinExistence type="predicted"/>
<dbReference type="AlphaFoldDB" id="A0A178MGF9"/>
<dbReference type="STRING" id="1707952.A6A03_09680"/>